<dbReference type="Pfam" id="PF04717">
    <property type="entry name" value="Phage_base_V"/>
    <property type="match status" value="1"/>
</dbReference>
<dbReference type="Gene3D" id="2.30.110.50">
    <property type="match status" value="1"/>
</dbReference>
<dbReference type="InterPro" id="IPR006531">
    <property type="entry name" value="Gp5/Vgr_OB"/>
</dbReference>
<dbReference type="EMBL" id="LS992241">
    <property type="protein sequence ID" value="SYX86053.1"/>
    <property type="molecule type" value="Genomic_DNA"/>
</dbReference>
<reference evidence="3" key="1">
    <citation type="submission" date="2018-08" db="EMBL/GenBank/DDBJ databases">
        <authorList>
            <person name="Chevrot R."/>
        </authorList>
    </citation>
    <scope>NUCLEOTIDE SEQUENCE [LARGE SCALE GENOMIC DNA]</scope>
</reference>
<feature type="domain" description="Gp5/Type VI secretion system Vgr protein OB-fold" evidence="1">
    <location>
        <begin position="297"/>
        <end position="358"/>
    </location>
</feature>
<evidence type="ECO:0000259" key="1">
    <source>
        <dbReference type="Pfam" id="PF04717"/>
    </source>
</evidence>
<name>A0A383RGV3_PAEAL</name>
<evidence type="ECO:0000313" key="3">
    <source>
        <dbReference type="Proteomes" id="UP000304148"/>
    </source>
</evidence>
<gene>
    <name evidence="2" type="ORF">PBLR_14475</name>
</gene>
<organism evidence="2 3">
    <name type="scientific">Paenibacillus alvei</name>
    <name type="common">Bacillus alvei</name>
    <dbReference type="NCBI Taxonomy" id="44250"/>
    <lineage>
        <taxon>Bacteria</taxon>
        <taxon>Bacillati</taxon>
        <taxon>Bacillota</taxon>
        <taxon>Bacilli</taxon>
        <taxon>Bacillales</taxon>
        <taxon>Paenibacillaceae</taxon>
        <taxon>Paenibacillus</taxon>
    </lineage>
</organism>
<sequence length="471" mass="53027">MSLTYENLSIHPYQLVHLQELTLTKQLNEHARLRFTGIVSEEKSKLYVDMTDADTSIELNQMDTDGGSKPLFRGIALSIEIQVVQGVHYLEVEAISHTYVMDVKTKTRSFQNVKMTIPQLLEQIGKEYPGLDVMDEATAGAKLQRMALQYEETDWAFLRRMASRYHTSLVPAAQFHEPKFYFGIPDGSRVIRLEQMNYTVSKRMAPFRYFVENEAASIGENDFITYDIETDEVFDLGSHIQFQGESLFVREAQTKMQGGMLKHRYVLCSHKGLRQKEYSHERLIGASIRGQVIDVAGDKVKVHFECDHEQKKEEARWFRYSTAYSAEGSTGWYVMPEIGDPVAVYFPGKKEEEGIAGGAVRQNAEPNGRNKLSNPDVKIFRTPSGKEIRLAPDEIVITGKEGTIYIQLNDDEGIHIASSKGVSITADGDISMNAGRKMVLSAGSEMNMSCKGSQLHLGRQARLTGSKVKSN</sequence>
<proteinExistence type="predicted"/>
<dbReference type="SUPFAM" id="SSF69279">
    <property type="entry name" value="Phage tail proteins"/>
    <property type="match status" value="1"/>
</dbReference>
<dbReference type="Gene3D" id="3.55.50.10">
    <property type="entry name" value="Baseplate protein-like domains"/>
    <property type="match status" value="1"/>
</dbReference>
<accession>A0A383RGV3</accession>
<dbReference type="Proteomes" id="UP000304148">
    <property type="component" value="Chromosome"/>
</dbReference>
<protein>
    <recommendedName>
        <fullName evidence="1">Gp5/Type VI secretion system Vgr protein OB-fold domain-containing protein</fullName>
    </recommendedName>
</protein>
<evidence type="ECO:0000313" key="2">
    <source>
        <dbReference type="EMBL" id="SYX86053.1"/>
    </source>
</evidence>
<dbReference type="AlphaFoldDB" id="A0A383RGV3"/>
<dbReference type="RefSeq" id="WP_138188044.1">
    <property type="nucleotide sequence ID" value="NZ_LS992241.1"/>
</dbReference>